<feature type="compositionally biased region" description="Basic residues" evidence="1">
    <location>
        <begin position="754"/>
        <end position="769"/>
    </location>
</feature>
<feature type="region of interest" description="Disordered" evidence="1">
    <location>
        <begin position="754"/>
        <end position="778"/>
    </location>
</feature>
<feature type="region of interest" description="Disordered" evidence="1">
    <location>
        <begin position="667"/>
        <end position="691"/>
    </location>
</feature>
<protein>
    <submittedName>
        <fullName evidence="2">Uncharacterized protein</fullName>
    </submittedName>
</protein>
<feature type="region of interest" description="Disordered" evidence="1">
    <location>
        <begin position="848"/>
        <end position="877"/>
    </location>
</feature>
<feature type="region of interest" description="Disordered" evidence="1">
    <location>
        <begin position="207"/>
        <end position="405"/>
    </location>
</feature>
<dbReference type="AlphaFoldDB" id="A0A1Z5JGW8"/>
<feature type="compositionally biased region" description="Polar residues" evidence="1">
    <location>
        <begin position="849"/>
        <end position="877"/>
    </location>
</feature>
<organism evidence="2 3">
    <name type="scientific">Fistulifera solaris</name>
    <name type="common">Oleaginous diatom</name>
    <dbReference type="NCBI Taxonomy" id="1519565"/>
    <lineage>
        <taxon>Eukaryota</taxon>
        <taxon>Sar</taxon>
        <taxon>Stramenopiles</taxon>
        <taxon>Ochrophyta</taxon>
        <taxon>Bacillariophyta</taxon>
        <taxon>Bacillariophyceae</taxon>
        <taxon>Bacillariophycidae</taxon>
        <taxon>Naviculales</taxon>
        <taxon>Naviculaceae</taxon>
        <taxon>Fistulifera</taxon>
    </lineage>
</organism>
<name>A0A1Z5JGW8_FISSO</name>
<dbReference type="OrthoDB" id="10688750at2759"/>
<evidence type="ECO:0000256" key="1">
    <source>
        <dbReference type="SAM" id="MobiDB-lite"/>
    </source>
</evidence>
<feature type="region of interest" description="Disordered" evidence="1">
    <location>
        <begin position="138"/>
        <end position="190"/>
    </location>
</feature>
<feature type="compositionally biased region" description="Polar residues" evidence="1">
    <location>
        <begin position="256"/>
        <end position="268"/>
    </location>
</feature>
<dbReference type="InParanoid" id="A0A1Z5JGW8"/>
<feature type="compositionally biased region" description="Basic residues" evidence="1">
    <location>
        <begin position="532"/>
        <end position="543"/>
    </location>
</feature>
<feature type="compositionally biased region" description="Polar residues" evidence="1">
    <location>
        <begin position="560"/>
        <end position="579"/>
    </location>
</feature>
<feature type="compositionally biased region" description="Basic and acidic residues" evidence="1">
    <location>
        <begin position="379"/>
        <end position="390"/>
    </location>
</feature>
<proteinExistence type="predicted"/>
<gene>
    <name evidence="2" type="ORF">FisN_2Hh503</name>
</gene>
<keyword evidence="3" id="KW-1185">Reference proteome</keyword>
<sequence>MLPVATLVSTDRPVAVQGTLDDIAEEMLNGLFCHYEPPAKKKKHRGILRAPKMFRRSESNLTTVSEATSASKKGVRWSQRVEASYPKPPATEVHCNVIESVVDGCAEVGLVKSPTKAKEALAKYDLTELEKKHAMMAAKKAEESDYKKKKAAMRRAMEEDSSDSDDSGVVQSSKVRPPPPPPPPPPRNCGLIADICGAVHMECGNTKDASTPREIEDSDRQAVLRVEHHRRPKQPFDYLEEEDEKMGDGLIASVPSADSSVKSGSRFSSLKRMWPRKRGGKNGLNSLEGYESDPETRGRGRRRSPARQGVDPVITSKRGKSTSRSATNEDEDWDQSMPLFPSDKTEKSKKSSWLPKVSQSKGRRASSPGPSRGIYSGSVERRNSIGETGKRSHSPSAGLIEKSESFDRNLHATKTFMGGNMPNNGSAIDDSFERQSMITAYRNAFDPALSEVGYNGMDDSDRQSFITAYRQGLGDRPKDDDMFDRQSFITASRQDAPPSLSKIPMDQRKWANDRENQHVVKGNASPRDRFSLRRSRSPSRRSRSQSPGRRSRSPLGPDAGSQQPLSSLPFHSNHQNVYGQNHHADKLGPYPNQSALPHPPVDAMQVYYGGAPYAAGVGHLNTGETPESKKAEELSWEERTRQAWERLRGSTTSIAEQLASSLMMTDPEKDKTSDANQTTQQGWLQGQHQAPHTPVGILKKNSMEKRVTFGPLDEQYYTDVHDENMSIYEAPSHEHRKRYKFRGTKILTEMFSKKKRNHPGSKKHFRGLHQSRSGDMTASMSASMSRSWGEEGFHPPVHPYFSSHPHQPPYHPGYPPGYFHQQQQPPVFPQQSYVIQQPVPGQRTGYFYSPSQRNTFQSGYNIQPAPLNQSPVRSIVQ</sequence>
<evidence type="ECO:0000313" key="3">
    <source>
        <dbReference type="Proteomes" id="UP000198406"/>
    </source>
</evidence>
<dbReference type="EMBL" id="BDSP01000060">
    <property type="protein sequence ID" value="GAX13018.1"/>
    <property type="molecule type" value="Genomic_DNA"/>
</dbReference>
<feature type="region of interest" description="Disordered" evidence="1">
    <location>
        <begin position="512"/>
        <end position="598"/>
    </location>
</feature>
<accession>A0A1Z5JGW8</accession>
<reference evidence="2 3" key="1">
    <citation type="journal article" date="2015" name="Plant Cell">
        <title>Oil accumulation by the oleaginous diatom Fistulifera solaris as revealed by the genome and transcriptome.</title>
        <authorList>
            <person name="Tanaka T."/>
            <person name="Maeda Y."/>
            <person name="Veluchamy A."/>
            <person name="Tanaka M."/>
            <person name="Abida H."/>
            <person name="Marechal E."/>
            <person name="Bowler C."/>
            <person name="Muto M."/>
            <person name="Sunaga Y."/>
            <person name="Tanaka M."/>
            <person name="Yoshino T."/>
            <person name="Taniguchi T."/>
            <person name="Fukuda Y."/>
            <person name="Nemoto M."/>
            <person name="Matsumoto M."/>
            <person name="Wong P.S."/>
            <person name="Aburatani S."/>
            <person name="Fujibuchi W."/>
        </authorList>
    </citation>
    <scope>NUCLEOTIDE SEQUENCE [LARGE SCALE GENOMIC DNA]</scope>
    <source>
        <strain evidence="2 3">JPCC DA0580</strain>
    </source>
</reference>
<feature type="compositionally biased region" description="Basic and acidic residues" evidence="1">
    <location>
        <begin position="210"/>
        <end position="226"/>
    </location>
</feature>
<feature type="compositionally biased region" description="Polar residues" evidence="1">
    <location>
        <begin position="674"/>
        <end position="690"/>
    </location>
</feature>
<dbReference type="Proteomes" id="UP000198406">
    <property type="component" value="Unassembled WGS sequence"/>
</dbReference>
<feature type="compositionally biased region" description="Pro residues" evidence="1">
    <location>
        <begin position="176"/>
        <end position="187"/>
    </location>
</feature>
<evidence type="ECO:0000313" key="2">
    <source>
        <dbReference type="EMBL" id="GAX13018.1"/>
    </source>
</evidence>
<comment type="caution">
    <text evidence="2">The sequence shown here is derived from an EMBL/GenBank/DDBJ whole genome shotgun (WGS) entry which is preliminary data.</text>
</comment>